<protein>
    <submittedName>
        <fullName evidence="1">Uncharacterized protein</fullName>
    </submittedName>
</protein>
<sequence>MATQGPTTVRRLVHYYNLLVGLNPNFQYENSRQPFWDVFKTLENQLSTGPKTYISPFNNKTFVIPEIKLNNRTGFIEGRLFAVRDEDMPSIYNRSTAQIRELEATEHEGIVETTHFVIDYKKQDPIVGFEYNQYGAKITDLCRYIDHVCKPTKPCDGIGHGHVLKNELAEYIQRMGELSEFLIQVHTGNIQRLQALDEGLATTFSNIAETYGGEYATLKVKFDYRNGMPQPKGLINKLIGKLVEDPRNSTIFDTLDVKAEDIDKNNKLNGFDLLVDKVKSELFVQKRDRSRTIVSTDILQQMNDELFRLHL</sequence>
<organism evidence="1 2">
    <name type="scientific">Xanthocytophaga flava</name>
    <dbReference type="NCBI Taxonomy" id="3048013"/>
    <lineage>
        <taxon>Bacteria</taxon>
        <taxon>Pseudomonadati</taxon>
        <taxon>Bacteroidota</taxon>
        <taxon>Cytophagia</taxon>
        <taxon>Cytophagales</taxon>
        <taxon>Rhodocytophagaceae</taxon>
        <taxon>Xanthocytophaga</taxon>
    </lineage>
</organism>
<dbReference type="RefSeq" id="WP_313976863.1">
    <property type="nucleotide sequence ID" value="NZ_JASJOS010000003.1"/>
</dbReference>
<evidence type="ECO:0000313" key="2">
    <source>
        <dbReference type="Proteomes" id="UP001241110"/>
    </source>
</evidence>
<dbReference type="AlphaFoldDB" id="A0AAE3QKH7"/>
<reference evidence="1" key="1">
    <citation type="submission" date="2023-05" db="EMBL/GenBank/DDBJ databases">
        <authorList>
            <person name="Zhang X."/>
        </authorList>
    </citation>
    <scope>NUCLEOTIDE SEQUENCE</scope>
    <source>
        <strain evidence="1">YF14B1</strain>
    </source>
</reference>
<dbReference type="EMBL" id="JASJOS010000003">
    <property type="protein sequence ID" value="MDJ1480291.1"/>
    <property type="molecule type" value="Genomic_DNA"/>
</dbReference>
<evidence type="ECO:0000313" key="1">
    <source>
        <dbReference type="EMBL" id="MDJ1480291.1"/>
    </source>
</evidence>
<dbReference type="Proteomes" id="UP001241110">
    <property type="component" value="Unassembled WGS sequence"/>
</dbReference>
<accession>A0AAE3QKH7</accession>
<name>A0AAE3QKH7_9BACT</name>
<proteinExistence type="predicted"/>
<comment type="caution">
    <text evidence="1">The sequence shown here is derived from an EMBL/GenBank/DDBJ whole genome shotgun (WGS) entry which is preliminary data.</text>
</comment>
<gene>
    <name evidence="1" type="ORF">QNI16_07330</name>
</gene>